<feature type="compositionally biased region" description="Pro residues" evidence="1">
    <location>
        <begin position="87"/>
        <end position="101"/>
    </location>
</feature>
<dbReference type="AlphaFoldDB" id="A0A552WV66"/>
<evidence type="ECO:0000313" key="3">
    <source>
        <dbReference type="EMBL" id="TRW46731.1"/>
    </source>
</evidence>
<sequence>MLVVLALLLLVPLGSYAQALTYPGSASVLVRTVDWVSDHGGRGAINAVENWMYTHHGPPRGDASTAPRPQPPAATAGPIGPAGPVAPTMPGPALAPPPGHPALPGEGAWTAGRTSSSGQPDVYTTFVRPDPLHPGVVVGVARFASSRTAVHLVGGTREPGGIWPGGARVPSADVPHLVATFNSGWRTGDQPGGFFLDGRGADTLVAGRASAVIDDAGHVTVGQWGRDVTMSPHVRAVRQNLKLVVDGGAPVPGLGTNADGSWGSPRNQYQFTWRSGLGTDAHGDLVYVVGNNLTLQTLAQALVVAGVQRGMELDIHSQHISFTAWYGTATQAQPRLLLPDMSAQPLRYLTPDQRDFFYVTQE</sequence>
<name>A0A552WV66_9MICO</name>
<feature type="chain" id="PRO_5038664304" description="Phosphodiester glycosidase domain-containing protein" evidence="2">
    <location>
        <begin position="18"/>
        <end position="362"/>
    </location>
</feature>
<evidence type="ECO:0000256" key="2">
    <source>
        <dbReference type="SAM" id="SignalP"/>
    </source>
</evidence>
<keyword evidence="4" id="KW-1185">Reference proteome</keyword>
<accession>A0A552WV66</accession>
<reference evidence="3 4" key="1">
    <citation type="submission" date="2019-07" db="EMBL/GenBank/DDBJ databases">
        <title>Georgenia wutianyii sp. nov. and Georgenia *** sp. nov. isolated from plateau pika (Ochotona curzoniae) in the Qinghai-Tibet plateau of China.</title>
        <authorList>
            <person name="Tian Z."/>
        </authorList>
    </citation>
    <scope>NUCLEOTIDE SEQUENCE [LARGE SCALE GENOMIC DNA]</scope>
    <source>
        <strain evidence="3 4">Z446</strain>
    </source>
</reference>
<dbReference type="EMBL" id="VJXR01000007">
    <property type="protein sequence ID" value="TRW46731.1"/>
    <property type="molecule type" value="Genomic_DNA"/>
</dbReference>
<evidence type="ECO:0000256" key="1">
    <source>
        <dbReference type="SAM" id="MobiDB-lite"/>
    </source>
</evidence>
<comment type="caution">
    <text evidence="3">The sequence shown here is derived from an EMBL/GenBank/DDBJ whole genome shotgun (WGS) entry which is preliminary data.</text>
</comment>
<evidence type="ECO:0008006" key="5">
    <source>
        <dbReference type="Google" id="ProtNLM"/>
    </source>
</evidence>
<evidence type="ECO:0000313" key="4">
    <source>
        <dbReference type="Proteomes" id="UP000318693"/>
    </source>
</evidence>
<proteinExistence type="predicted"/>
<keyword evidence="2" id="KW-0732">Signal</keyword>
<gene>
    <name evidence="3" type="ORF">FJ693_04370</name>
</gene>
<organism evidence="3 4">
    <name type="scientific">Georgenia yuyongxinii</name>
    <dbReference type="NCBI Taxonomy" id="2589797"/>
    <lineage>
        <taxon>Bacteria</taxon>
        <taxon>Bacillati</taxon>
        <taxon>Actinomycetota</taxon>
        <taxon>Actinomycetes</taxon>
        <taxon>Micrococcales</taxon>
        <taxon>Bogoriellaceae</taxon>
        <taxon>Georgenia</taxon>
    </lineage>
</organism>
<feature type="signal peptide" evidence="2">
    <location>
        <begin position="1"/>
        <end position="17"/>
    </location>
</feature>
<feature type="region of interest" description="Disordered" evidence="1">
    <location>
        <begin position="53"/>
        <end position="121"/>
    </location>
</feature>
<feature type="compositionally biased region" description="Low complexity" evidence="1">
    <location>
        <begin position="63"/>
        <end position="86"/>
    </location>
</feature>
<dbReference type="RefSeq" id="WP_185972407.1">
    <property type="nucleotide sequence ID" value="NZ_VJXR01000007.1"/>
</dbReference>
<dbReference type="Proteomes" id="UP000318693">
    <property type="component" value="Unassembled WGS sequence"/>
</dbReference>
<protein>
    <recommendedName>
        <fullName evidence="5">Phosphodiester glycosidase domain-containing protein</fullName>
    </recommendedName>
</protein>